<dbReference type="GeneID" id="19302247"/>
<evidence type="ECO:0000313" key="4">
    <source>
        <dbReference type="Proteomes" id="UP000030669"/>
    </source>
</evidence>
<evidence type="ECO:0000313" key="3">
    <source>
        <dbReference type="EMBL" id="EPQ53833.1"/>
    </source>
</evidence>
<dbReference type="OrthoDB" id="2739948at2759"/>
<feature type="domain" description="Fungal-type protein kinase" evidence="2">
    <location>
        <begin position="298"/>
        <end position="485"/>
    </location>
</feature>
<name>S7Q2T5_GLOTA</name>
<reference evidence="3 4" key="1">
    <citation type="journal article" date="2012" name="Science">
        <title>The Paleozoic origin of enzymatic lignin decomposition reconstructed from 31 fungal genomes.</title>
        <authorList>
            <person name="Floudas D."/>
            <person name="Binder M."/>
            <person name="Riley R."/>
            <person name="Barry K."/>
            <person name="Blanchette R.A."/>
            <person name="Henrissat B."/>
            <person name="Martinez A.T."/>
            <person name="Otillar R."/>
            <person name="Spatafora J.W."/>
            <person name="Yadav J.S."/>
            <person name="Aerts A."/>
            <person name="Benoit I."/>
            <person name="Boyd A."/>
            <person name="Carlson A."/>
            <person name="Copeland A."/>
            <person name="Coutinho P.M."/>
            <person name="de Vries R.P."/>
            <person name="Ferreira P."/>
            <person name="Findley K."/>
            <person name="Foster B."/>
            <person name="Gaskell J."/>
            <person name="Glotzer D."/>
            <person name="Gorecki P."/>
            <person name="Heitman J."/>
            <person name="Hesse C."/>
            <person name="Hori C."/>
            <person name="Igarashi K."/>
            <person name="Jurgens J.A."/>
            <person name="Kallen N."/>
            <person name="Kersten P."/>
            <person name="Kohler A."/>
            <person name="Kuees U."/>
            <person name="Kumar T.K.A."/>
            <person name="Kuo A."/>
            <person name="LaButti K."/>
            <person name="Larrondo L.F."/>
            <person name="Lindquist E."/>
            <person name="Ling A."/>
            <person name="Lombard V."/>
            <person name="Lucas S."/>
            <person name="Lundell T."/>
            <person name="Martin R."/>
            <person name="McLaughlin D.J."/>
            <person name="Morgenstern I."/>
            <person name="Morin E."/>
            <person name="Murat C."/>
            <person name="Nagy L.G."/>
            <person name="Nolan M."/>
            <person name="Ohm R.A."/>
            <person name="Patyshakuliyeva A."/>
            <person name="Rokas A."/>
            <person name="Ruiz-Duenas F.J."/>
            <person name="Sabat G."/>
            <person name="Salamov A."/>
            <person name="Samejima M."/>
            <person name="Schmutz J."/>
            <person name="Slot J.C."/>
            <person name="St John F."/>
            <person name="Stenlid J."/>
            <person name="Sun H."/>
            <person name="Sun S."/>
            <person name="Syed K."/>
            <person name="Tsang A."/>
            <person name="Wiebenga A."/>
            <person name="Young D."/>
            <person name="Pisabarro A."/>
            <person name="Eastwood D.C."/>
            <person name="Martin F."/>
            <person name="Cullen D."/>
            <person name="Grigoriev I.V."/>
            <person name="Hibbett D.S."/>
        </authorList>
    </citation>
    <scope>NUCLEOTIDE SEQUENCE [LARGE SCALE GENOMIC DNA]</scope>
    <source>
        <strain evidence="3 4">ATCC 11539</strain>
    </source>
</reference>
<dbReference type="AlphaFoldDB" id="S7Q2T5"/>
<dbReference type="EMBL" id="KB469305">
    <property type="protein sequence ID" value="EPQ53833.1"/>
    <property type="molecule type" value="Genomic_DNA"/>
</dbReference>
<protein>
    <recommendedName>
        <fullName evidence="2">Fungal-type protein kinase domain-containing protein</fullName>
    </recommendedName>
</protein>
<dbReference type="Pfam" id="PF17667">
    <property type="entry name" value="Pkinase_fungal"/>
    <property type="match status" value="1"/>
</dbReference>
<evidence type="ECO:0000256" key="1">
    <source>
        <dbReference type="SAM" id="MobiDB-lite"/>
    </source>
</evidence>
<dbReference type="KEGG" id="gtr:GLOTRDRAFT_131163"/>
<accession>S7Q2T5</accession>
<gene>
    <name evidence="3" type="ORF">GLOTRDRAFT_131163</name>
</gene>
<evidence type="ECO:0000259" key="2">
    <source>
        <dbReference type="Pfam" id="PF17667"/>
    </source>
</evidence>
<keyword evidence="4" id="KW-1185">Reference proteome</keyword>
<sequence>MGSRQITPGDMGPPAAAETSLLARGPTPAPNARGDDKTPRTDRADVPAVKYESDPAGRNAIRHYNRVDKPATSASIASGGNGYLQSRMMHANVPLNQSEHRRIAGIEGSDHLYGPLPLKYFLYEGCFPGHRFAAMKSVMKKSFQDMLNGVRPGLRSSGKLCERSMYDPLVECFTSITNKAVPKSVLPIEFRNIADTRPAEMQGGYRSTPDICILRRLSESDDEGESVVNSKKMSGKVKTKGEAKGKGKEKESRRPKPPRTQEELVDDYWGCGLGFVEVKASEKADPFYQEDLTANEASQRTEEQVDTWNQIQEYAAIAFRNVPRTFLLAIGIFGDVARLFRWDRSSVMVSHCIRYKDDPKPLVEFIIGLANYANSGLDTSACMPVVDPAERTLVERSYQEALRLGLFEGPYKGLRGGLTLLSESSRMTIRSKEDAGAFHTVLTLGRPIFCSKSIVGRGTRVWIAKKVGSGEKEFLVVKDQWADDVGKRQYSM</sequence>
<feature type="compositionally biased region" description="Basic and acidic residues" evidence="1">
    <location>
        <begin position="33"/>
        <end position="54"/>
    </location>
</feature>
<dbReference type="RefSeq" id="XP_007868110.1">
    <property type="nucleotide sequence ID" value="XM_007869919.1"/>
</dbReference>
<dbReference type="InterPro" id="IPR040976">
    <property type="entry name" value="Pkinase_fungal"/>
</dbReference>
<organism evidence="3 4">
    <name type="scientific">Gloeophyllum trabeum (strain ATCC 11539 / FP-39264 / Madison 617)</name>
    <name type="common">Brown rot fungus</name>
    <dbReference type="NCBI Taxonomy" id="670483"/>
    <lineage>
        <taxon>Eukaryota</taxon>
        <taxon>Fungi</taxon>
        <taxon>Dikarya</taxon>
        <taxon>Basidiomycota</taxon>
        <taxon>Agaricomycotina</taxon>
        <taxon>Agaricomycetes</taxon>
        <taxon>Gloeophyllales</taxon>
        <taxon>Gloeophyllaceae</taxon>
        <taxon>Gloeophyllum</taxon>
    </lineage>
</organism>
<feature type="region of interest" description="Disordered" evidence="1">
    <location>
        <begin position="1"/>
        <end position="54"/>
    </location>
</feature>
<proteinExistence type="predicted"/>
<feature type="compositionally biased region" description="Basic and acidic residues" evidence="1">
    <location>
        <begin position="239"/>
        <end position="262"/>
    </location>
</feature>
<dbReference type="Proteomes" id="UP000030669">
    <property type="component" value="Unassembled WGS sequence"/>
</dbReference>
<feature type="region of interest" description="Disordered" evidence="1">
    <location>
        <begin position="223"/>
        <end position="262"/>
    </location>
</feature>
<dbReference type="HOGENOM" id="CLU_048688_0_0_1"/>